<dbReference type="PANTHER" id="PTHR34477:SF5">
    <property type="entry name" value="BSL5627 PROTEIN"/>
    <property type="match status" value="1"/>
</dbReference>
<dbReference type="InterPro" id="IPR050190">
    <property type="entry name" value="UPF0213_domain"/>
</dbReference>
<dbReference type="PROSITE" id="PS50164">
    <property type="entry name" value="GIY_YIG"/>
    <property type="match status" value="1"/>
</dbReference>
<dbReference type="EMBL" id="UOGF01000045">
    <property type="protein sequence ID" value="VAX29030.1"/>
    <property type="molecule type" value="Genomic_DNA"/>
</dbReference>
<proteinExistence type="predicted"/>
<dbReference type="PANTHER" id="PTHR34477">
    <property type="entry name" value="UPF0213 PROTEIN YHBQ"/>
    <property type="match status" value="1"/>
</dbReference>
<accession>A0A3B1D211</accession>
<name>A0A3B1D211_9ZZZZ</name>
<gene>
    <name evidence="2" type="ORF">MNBD_NITROSPIRAE01-296</name>
</gene>
<dbReference type="CDD" id="cd10448">
    <property type="entry name" value="GIY-YIG_unchar_3"/>
    <property type="match status" value="1"/>
</dbReference>
<dbReference type="Pfam" id="PF01541">
    <property type="entry name" value="GIY-YIG"/>
    <property type="match status" value="1"/>
</dbReference>
<dbReference type="InterPro" id="IPR035901">
    <property type="entry name" value="GIY-YIG_endonuc_sf"/>
</dbReference>
<protein>
    <submittedName>
        <fullName evidence="2">Excinuclease ABC, C subunit-like</fullName>
    </submittedName>
</protein>
<dbReference type="SMART" id="SM00465">
    <property type="entry name" value="GIYc"/>
    <property type="match status" value="1"/>
</dbReference>
<dbReference type="AlphaFoldDB" id="A0A3B1D211"/>
<dbReference type="Gene3D" id="3.40.1440.10">
    <property type="entry name" value="GIY-YIG endonuclease"/>
    <property type="match status" value="1"/>
</dbReference>
<dbReference type="SUPFAM" id="SSF82771">
    <property type="entry name" value="GIY-YIG endonuclease"/>
    <property type="match status" value="1"/>
</dbReference>
<reference evidence="2" key="1">
    <citation type="submission" date="2018-06" db="EMBL/GenBank/DDBJ databases">
        <authorList>
            <person name="Zhirakovskaya E."/>
        </authorList>
    </citation>
    <scope>NUCLEOTIDE SEQUENCE</scope>
</reference>
<organism evidence="2">
    <name type="scientific">hydrothermal vent metagenome</name>
    <dbReference type="NCBI Taxonomy" id="652676"/>
    <lineage>
        <taxon>unclassified sequences</taxon>
        <taxon>metagenomes</taxon>
        <taxon>ecological metagenomes</taxon>
    </lineage>
</organism>
<dbReference type="InterPro" id="IPR000305">
    <property type="entry name" value="GIY-YIG_endonuc"/>
</dbReference>
<sequence length="100" mass="12207">MSRNYYIYCLTNWNNKVMYIGVTNNLERRIYEHKNKLLEGFTKKYNLNKLVYFEETRDIHAAISREKEIKKWRREKKDALVKQLNPDWEDLAKDFSLGSK</sequence>
<evidence type="ECO:0000313" key="2">
    <source>
        <dbReference type="EMBL" id="VAX29030.1"/>
    </source>
</evidence>
<evidence type="ECO:0000259" key="1">
    <source>
        <dbReference type="PROSITE" id="PS50164"/>
    </source>
</evidence>
<feature type="domain" description="GIY-YIG" evidence="1">
    <location>
        <begin position="3"/>
        <end position="79"/>
    </location>
</feature>